<keyword evidence="2" id="KW-1185">Reference proteome</keyword>
<name>A0A8H5YGL6_9HYPO</name>
<proteinExistence type="predicted"/>
<protein>
    <submittedName>
        <fullName evidence="1">Uncharacterized protein</fullName>
    </submittedName>
</protein>
<evidence type="ECO:0000313" key="1">
    <source>
        <dbReference type="EMBL" id="KAF5712193.1"/>
    </source>
</evidence>
<dbReference type="Proteomes" id="UP000544331">
    <property type="component" value="Unassembled WGS sequence"/>
</dbReference>
<gene>
    <name evidence="1" type="ORF">FMUND_8615</name>
</gene>
<evidence type="ECO:0000313" key="2">
    <source>
        <dbReference type="Proteomes" id="UP000544331"/>
    </source>
</evidence>
<accession>A0A8H5YGL6</accession>
<comment type="caution">
    <text evidence="1">The sequence shown here is derived from an EMBL/GenBank/DDBJ whole genome shotgun (WGS) entry which is preliminary data.</text>
</comment>
<reference evidence="1 2" key="1">
    <citation type="submission" date="2020-05" db="EMBL/GenBank/DDBJ databases">
        <title>Identification and distribution of gene clusters putatively required for synthesis of sphingolipid metabolism inhibitors in phylogenetically diverse species of the filamentous fungus Fusarium.</title>
        <authorList>
            <person name="Kim H.-S."/>
            <person name="Busman M."/>
            <person name="Brown D.W."/>
            <person name="Divon H."/>
            <person name="Uhlig S."/>
            <person name="Proctor R.H."/>
        </authorList>
    </citation>
    <scope>NUCLEOTIDE SEQUENCE [LARGE SCALE GENOMIC DNA]</scope>
    <source>
        <strain evidence="1 2">NRRL 66235</strain>
    </source>
</reference>
<dbReference type="AlphaFoldDB" id="A0A8H5YGL6"/>
<organism evidence="1 2">
    <name type="scientific">Fusarium mundagurra</name>
    <dbReference type="NCBI Taxonomy" id="1567541"/>
    <lineage>
        <taxon>Eukaryota</taxon>
        <taxon>Fungi</taxon>
        <taxon>Dikarya</taxon>
        <taxon>Ascomycota</taxon>
        <taxon>Pezizomycotina</taxon>
        <taxon>Sordariomycetes</taxon>
        <taxon>Hypocreomycetidae</taxon>
        <taxon>Hypocreales</taxon>
        <taxon>Nectriaceae</taxon>
        <taxon>Fusarium</taxon>
        <taxon>Fusarium fujikuroi species complex</taxon>
    </lineage>
</organism>
<sequence>MPWKLTALSSRLEKGPSSYGITPTAPQRESLLDVKGALLIPELRMSIYGKMVEIESTTRGFKQDHHGRFLCPVDATGLPPYLSHSITKISGLRQEYLVEVFHRVILVFTSSQSMKLFSQFVRAQFNLDPAQVPHLRAQAKIFHTDSFPQGFEVTVNEFGWLQIPEVDGLRHFLNNMMKLRALWAVSEPLMPRPTSYHGIEALEIEALSSCGSGGKHDLGGLASKAV</sequence>
<dbReference type="EMBL" id="JAAOAN010000283">
    <property type="protein sequence ID" value="KAF5712193.1"/>
    <property type="molecule type" value="Genomic_DNA"/>
</dbReference>
<dbReference type="OrthoDB" id="5091382at2759"/>